<gene>
    <name evidence="2" type="ORF">OVN18_08440</name>
</gene>
<dbReference type="EMBL" id="CP113089">
    <property type="protein sequence ID" value="WAB80595.1"/>
    <property type="molecule type" value="Genomic_DNA"/>
</dbReference>
<evidence type="ECO:0000313" key="2">
    <source>
        <dbReference type="EMBL" id="WAB80595.1"/>
    </source>
</evidence>
<reference evidence="2" key="1">
    <citation type="submission" date="2022-11" db="EMBL/GenBank/DDBJ databases">
        <title>Description of Microcella daejonensis nov. sp, isolated from riverside soil.</title>
        <authorList>
            <person name="Molina K.M."/>
            <person name="Kim S.B."/>
        </authorList>
    </citation>
    <scope>NUCLEOTIDE SEQUENCE</scope>
    <source>
        <strain evidence="2">MMS21-STM12</strain>
    </source>
</reference>
<dbReference type="AlphaFoldDB" id="A0A9E8MJA9"/>
<dbReference type="Proteomes" id="UP001164706">
    <property type="component" value="Chromosome"/>
</dbReference>
<protein>
    <submittedName>
        <fullName evidence="2">Uncharacterized protein</fullName>
    </submittedName>
</protein>
<feature type="transmembrane region" description="Helical" evidence="1">
    <location>
        <begin position="14"/>
        <end position="35"/>
    </location>
</feature>
<accession>A0A9E8MJA9</accession>
<keyword evidence="1" id="KW-0812">Transmembrane</keyword>
<name>A0A9E8MJA9_9MICO</name>
<keyword evidence="1" id="KW-1133">Transmembrane helix</keyword>
<keyword evidence="1" id="KW-0472">Membrane</keyword>
<feature type="transmembrane region" description="Helical" evidence="1">
    <location>
        <begin position="55"/>
        <end position="78"/>
    </location>
</feature>
<dbReference type="KEGG" id="mdb:OVN18_08440"/>
<proteinExistence type="predicted"/>
<keyword evidence="3" id="KW-1185">Reference proteome</keyword>
<evidence type="ECO:0000256" key="1">
    <source>
        <dbReference type="SAM" id="Phobius"/>
    </source>
</evidence>
<organism evidence="2 3">
    <name type="scientific">Microcella daejeonensis</name>
    <dbReference type="NCBI Taxonomy" id="2994971"/>
    <lineage>
        <taxon>Bacteria</taxon>
        <taxon>Bacillati</taxon>
        <taxon>Actinomycetota</taxon>
        <taxon>Actinomycetes</taxon>
        <taxon>Micrococcales</taxon>
        <taxon>Microbacteriaceae</taxon>
        <taxon>Microcella</taxon>
    </lineage>
</organism>
<dbReference type="RefSeq" id="WP_267780267.1">
    <property type="nucleotide sequence ID" value="NZ_CP113089.1"/>
</dbReference>
<feature type="transmembrane region" description="Helical" evidence="1">
    <location>
        <begin position="90"/>
        <end position="118"/>
    </location>
</feature>
<evidence type="ECO:0000313" key="3">
    <source>
        <dbReference type="Proteomes" id="UP001164706"/>
    </source>
</evidence>
<sequence length="119" mass="12325">MTTMTTAVDEDRRTLALSLRYTAITASGIALVWMMRFKSVACSVSTSACSEDARLAPALDATAVLLIALAVVLAMTVLSPASHRTGPSRAITVGLIASALGAAVVVMVSAGFTLWPIWA</sequence>